<sequence>MRDLAEDREELGLGAGALGALMPMYLALCGAGHIRGCGPTMAKLFRGLPLLGAPFFEVFDLRRPSGLTDLAALCAHAGQRLYLAARDLPGTGFRGMAVPVSCGGGLLLNLSFGIGIMDAVRDHQLTDADFAATDLAVELLYVVEAKSAVMDELRDLNLRLQGAKIMAEEQALTDTLTGLRNRRALDLALDSVITGGVPFGLIHLDLDYFKAVNDTLGHAAGDHVLRAVAQILSAETRSNDLVARVGGDEFVILLPSLSDAGRLAQIAQRIISGLAQPILYNGQACRISASAGLTVSRAYAAPMADHMLRDADLALYAAKHAGRGCVRFAQPDAEGGGT</sequence>
<dbReference type="Pfam" id="PF00990">
    <property type="entry name" value="GGDEF"/>
    <property type="match status" value="1"/>
</dbReference>
<keyword evidence="4" id="KW-1185">Reference proteome</keyword>
<keyword evidence="1" id="KW-1133">Transmembrane helix</keyword>
<dbReference type="PANTHER" id="PTHR46663:SF2">
    <property type="entry name" value="GGDEF DOMAIN-CONTAINING PROTEIN"/>
    <property type="match status" value="1"/>
</dbReference>
<name>A0A975P809_9RHOB</name>
<dbReference type="RefSeq" id="WP_215503540.1">
    <property type="nucleotide sequence ID" value="NZ_CP076361.1"/>
</dbReference>
<evidence type="ECO:0000313" key="3">
    <source>
        <dbReference type="EMBL" id="QWK91349.1"/>
    </source>
</evidence>
<dbReference type="InterPro" id="IPR042463">
    <property type="entry name" value="HNOB_dom_associated_sf"/>
</dbReference>
<protein>
    <submittedName>
        <fullName evidence="3">GGDEF domain-containing protein</fullName>
    </submittedName>
</protein>
<evidence type="ECO:0000313" key="4">
    <source>
        <dbReference type="Proteomes" id="UP000679352"/>
    </source>
</evidence>
<feature type="transmembrane region" description="Helical" evidence="1">
    <location>
        <begin position="12"/>
        <end position="34"/>
    </location>
</feature>
<dbReference type="AlphaFoldDB" id="A0A975P809"/>
<feature type="domain" description="GGDEF" evidence="2">
    <location>
        <begin position="197"/>
        <end position="331"/>
    </location>
</feature>
<dbReference type="InterPro" id="IPR043128">
    <property type="entry name" value="Rev_trsase/Diguanyl_cyclase"/>
</dbReference>
<keyword evidence="1" id="KW-0472">Membrane</keyword>
<dbReference type="CDD" id="cd01949">
    <property type="entry name" value="GGDEF"/>
    <property type="match status" value="1"/>
</dbReference>
<keyword evidence="1" id="KW-0812">Transmembrane</keyword>
<dbReference type="KEGG" id="gfu:KM031_05525"/>
<dbReference type="InterPro" id="IPR029787">
    <property type="entry name" value="Nucleotide_cyclase"/>
</dbReference>
<dbReference type="FunFam" id="3.30.70.270:FF:000001">
    <property type="entry name" value="Diguanylate cyclase domain protein"/>
    <property type="match status" value="1"/>
</dbReference>
<evidence type="ECO:0000256" key="1">
    <source>
        <dbReference type="SAM" id="Phobius"/>
    </source>
</evidence>
<dbReference type="EMBL" id="CP076361">
    <property type="protein sequence ID" value="QWK91349.1"/>
    <property type="molecule type" value="Genomic_DNA"/>
</dbReference>
<dbReference type="NCBIfam" id="TIGR00254">
    <property type="entry name" value="GGDEF"/>
    <property type="match status" value="1"/>
</dbReference>
<gene>
    <name evidence="3" type="ORF">KM031_05525</name>
</gene>
<reference evidence="3" key="1">
    <citation type="submission" date="2021-06" db="EMBL/GenBank/DDBJ databases">
        <title>Direct submission.</title>
        <authorList>
            <person name="Lee C.-S."/>
            <person name="Jin L."/>
        </authorList>
    </citation>
    <scope>NUCLEOTIDE SEQUENCE</scope>
    <source>
        <strain evidence="3">Con5</strain>
    </source>
</reference>
<dbReference type="PROSITE" id="PS50887">
    <property type="entry name" value="GGDEF"/>
    <property type="match status" value="1"/>
</dbReference>
<evidence type="ECO:0000259" key="2">
    <source>
        <dbReference type="PROSITE" id="PS50887"/>
    </source>
</evidence>
<accession>A0A975P809</accession>
<dbReference type="SMART" id="SM00267">
    <property type="entry name" value="GGDEF"/>
    <property type="match status" value="1"/>
</dbReference>
<organism evidence="3 4">
    <name type="scientific">Gemmobacter fulvus</name>
    <dbReference type="NCBI Taxonomy" id="2840474"/>
    <lineage>
        <taxon>Bacteria</taxon>
        <taxon>Pseudomonadati</taxon>
        <taxon>Pseudomonadota</taxon>
        <taxon>Alphaproteobacteria</taxon>
        <taxon>Rhodobacterales</taxon>
        <taxon>Paracoccaceae</taxon>
        <taxon>Gemmobacter</taxon>
    </lineage>
</organism>
<dbReference type="Gene3D" id="3.30.450.260">
    <property type="entry name" value="Haem NO binding associated domain"/>
    <property type="match status" value="1"/>
</dbReference>
<proteinExistence type="predicted"/>
<dbReference type="GO" id="GO:0003824">
    <property type="term" value="F:catalytic activity"/>
    <property type="evidence" value="ECO:0007669"/>
    <property type="project" value="UniProtKB-ARBA"/>
</dbReference>
<dbReference type="SUPFAM" id="SSF55073">
    <property type="entry name" value="Nucleotide cyclase"/>
    <property type="match status" value="1"/>
</dbReference>
<dbReference type="Gene3D" id="3.30.70.270">
    <property type="match status" value="1"/>
</dbReference>
<dbReference type="InterPro" id="IPR052163">
    <property type="entry name" value="DGC-Regulatory_Protein"/>
</dbReference>
<dbReference type="PANTHER" id="PTHR46663">
    <property type="entry name" value="DIGUANYLATE CYCLASE DGCT-RELATED"/>
    <property type="match status" value="1"/>
</dbReference>
<dbReference type="Proteomes" id="UP000679352">
    <property type="component" value="Chromosome"/>
</dbReference>
<dbReference type="InterPro" id="IPR000160">
    <property type="entry name" value="GGDEF_dom"/>
</dbReference>